<evidence type="ECO:0000256" key="5">
    <source>
        <dbReference type="ARBA" id="ARBA00022692"/>
    </source>
</evidence>
<comment type="subcellular location">
    <subcellularLocation>
        <location evidence="1">Cell membrane</location>
        <topology evidence="1">Multi-pass membrane protein</topology>
    </subcellularLocation>
</comment>
<dbReference type="EMBL" id="JAGTTN010000009">
    <property type="protein sequence ID" value="MCC2034103.1"/>
    <property type="molecule type" value="Genomic_DNA"/>
</dbReference>
<reference evidence="10" key="1">
    <citation type="submission" date="2021-04" db="EMBL/GenBank/DDBJ databases">
        <title>Microbacterium tenobrionis sp. nov. and Microbacterium allomyrinae sp. nov., isolated from larvae of Tenobrio molitor and Allomyrina dichotoma, respectively.</title>
        <authorList>
            <person name="Lee S.D."/>
        </authorList>
    </citation>
    <scope>NUCLEOTIDE SEQUENCE</scope>
    <source>
        <strain evidence="10">BWT-G7</strain>
    </source>
</reference>
<feature type="transmembrane region" description="Helical" evidence="8">
    <location>
        <begin position="78"/>
        <end position="99"/>
    </location>
</feature>
<protein>
    <submittedName>
        <fullName evidence="10">EamA family transporter RarD</fullName>
    </submittedName>
</protein>
<proteinExistence type="inferred from homology"/>
<comment type="caution">
    <text evidence="10">The sequence shown here is derived from an EMBL/GenBank/DDBJ whole genome shotgun (WGS) entry which is preliminary data.</text>
</comment>
<feature type="domain" description="EamA" evidence="9">
    <location>
        <begin position="192"/>
        <end position="325"/>
    </location>
</feature>
<dbReference type="GO" id="GO:0005886">
    <property type="term" value="C:plasma membrane"/>
    <property type="evidence" value="ECO:0007669"/>
    <property type="project" value="UniProtKB-SubCell"/>
</dbReference>
<accession>A0A9X1LYT6</accession>
<keyword evidence="11" id="KW-1185">Reference proteome</keyword>
<evidence type="ECO:0000256" key="4">
    <source>
        <dbReference type="ARBA" id="ARBA00022475"/>
    </source>
</evidence>
<dbReference type="InterPro" id="IPR037185">
    <property type="entry name" value="EmrE-like"/>
</dbReference>
<dbReference type="NCBIfam" id="TIGR00688">
    <property type="entry name" value="rarD"/>
    <property type="match status" value="1"/>
</dbReference>
<dbReference type="InterPro" id="IPR000620">
    <property type="entry name" value="EamA_dom"/>
</dbReference>
<sequence length="340" mass="36306">MSAEPSENTGGAGVGELADAAASTGGIALPTASGSVPEGDLARERTLGGVYAFTAYLLWGFLPLYFLLLLPTGPWELVAWRILLSLVFCALLLTVTRTWARLAAIFRQPRVVWLTVAAGLLIYVNWQVFILGALTGHVIETSLGYFINPIATVLLAVLVLRERLRPTQWVALGIAAAAVLVIVVGYRSFPWIALTLAASFSVYGLVKKRVGPSVDAVSGLTLETLWLTPIAIIVLAIVGATSGLTMGANGWEHTVLLSLTGVITAVPLLLFAAGARRVSLTVVGLLQFVAPILQFLIGWLVLGEPMPLERWVGFGLVWVALVVLTVDSLVYARRSRRIAA</sequence>
<gene>
    <name evidence="10" type="primary">rarD</name>
    <name evidence="10" type="ORF">KEC57_18095</name>
</gene>
<comment type="similarity">
    <text evidence="2">Belongs to the EamA transporter family.</text>
</comment>
<evidence type="ECO:0000256" key="2">
    <source>
        <dbReference type="ARBA" id="ARBA00007362"/>
    </source>
</evidence>
<dbReference type="AlphaFoldDB" id="A0A9X1LYT6"/>
<name>A0A9X1LYT6_9MICO</name>
<evidence type="ECO:0000256" key="8">
    <source>
        <dbReference type="SAM" id="Phobius"/>
    </source>
</evidence>
<dbReference type="PANTHER" id="PTHR22911:SF137">
    <property type="entry name" value="SOLUTE CARRIER FAMILY 35 MEMBER G2-RELATED"/>
    <property type="match status" value="1"/>
</dbReference>
<evidence type="ECO:0000256" key="3">
    <source>
        <dbReference type="ARBA" id="ARBA00022448"/>
    </source>
</evidence>
<feature type="transmembrane region" description="Helical" evidence="8">
    <location>
        <begin position="50"/>
        <end position="72"/>
    </location>
</feature>
<feature type="transmembrane region" description="Helical" evidence="8">
    <location>
        <begin position="111"/>
        <end position="131"/>
    </location>
</feature>
<keyword evidence="3" id="KW-0813">Transport</keyword>
<keyword evidence="7 8" id="KW-0472">Membrane</keyword>
<feature type="transmembrane region" description="Helical" evidence="8">
    <location>
        <begin position="226"/>
        <end position="248"/>
    </location>
</feature>
<evidence type="ECO:0000313" key="11">
    <source>
        <dbReference type="Proteomes" id="UP001139354"/>
    </source>
</evidence>
<organism evidence="10 11">
    <name type="scientific">Microbacterium allomyrinae</name>
    <dbReference type="NCBI Taxonomy" id="2830666"/>
    <lineage>
        <taxon>Bacteria</taxon>
        <taxon>Bacillati</taxon>
        <taxon>Actinomycetota</taxon>
        <taxon>Actinomycetes</taxon>
        <taxon>Micrococcales</taxon>
        <taxon>Microbacteriaceae</taxon>
        <taxon>Microbacterium</taxon>
    </lineage>
</organism>
<feature type="domain" description="EamA" evidence="9">
    <location>
        <begin position="48"/>
        <end position="183"/>
    </location>
</feature>
<evidence type="ECO:0000256" key="1">
    <source>
        <dbReference type="ARBA" id="ARBA00004651"/>
    </source>
</evidence>
<feature type="transmembrane region" description="Helical" evidence="8">
    <location>
        <begin position="167"/>
        <end position="183"/>
    </location>
</feature>
<dbReference type="Pfam" id="PF00892">
    <property type="entry name" value="EamA"/>
    <property type="match status" value="2"/>
</dbReference>
<dbReference type="RefSeq" id="WP_229386102.1">
    <property type="nucleotide sequence ID" value="NZ_JAGTTN010000009.1"/>
</dbReference>
<dbReference type="SUPFAM" id="SSF103481">
    <property type="entry name" value="Multidrug resistance efflux transporter EmrE"/>
    <property type="match status" value="2"/>
</dbReference>
<evidence type="ECO:0000256" key="6">
    <source>
        <dbReference type="ARBA" id="ARBA00022989"/>
    </source>
</evidence>
<keyword evidence="4" id="KW-1003">Cell membrane</keyword>
<evidence type="ECO:0000313" key="10">
    <source>
        <dbReference type="EMBL" id="MCC2034103.1"/>
    </source>
</evidence>
<feature type="transmembrane region" description="Helical" evidence="8">
    <location>
        <begin position="314"/>
        <end position="332"/>
    </location>
</feature>
<feature type="transmembrane region" description="Helical" evidence="8">
    <location>
        <begin position="254"/>
        <end position="273"/>
    </location>
</feature>
<dbReference type="InterPro" id="IPR004626">
    <property type="entry name" value="RarD"/>
</dbReference>
<feature type="transmembrane region" description="Helical" evidence="8">
    <location>
        <begin position="189"/>
        <end position="206"/>
    </location>
</feature>
<dbReference type="Proteomes" id="UP001139354">
    <property type="component" value="Unassembled WGS sequence"/>
</dbReference>
<evidence type="ECO:0000256" key="7">
    <source>
        <dbReference type="ARBA" id="ARBA00023136"/>
    </source>
</evidence>
<feature type="transmembrane region" description="Helical" evidence="8">
    <location>
        <begin position="280"/>
        <end position="302"/>
    </location>
</feature>
<dbReference type="PANTHER" id="PTHR22911">
    <property type="entry name" value="ACYL-MALONYL CONDENSING ENZYME-RELATED"/>
    <property type="match status" value="1"/>
</dbReference>
<feature type="transmembrane region" description="Helical" evidence="8">
    <location>
        <begin position="143"/>
        <end position="160"/>
    </location>
</feature>
<evidence type="ECO:0000259" key="9">
    <source>
        <dbReference type="Pfam" id="PF00892"/>
    </source>
</evidence>
<keyword evidence="6 8" id="KW-1133">Transmembrane helix</keyword>
<keyword evidence="5 8" id="KW-0812">Transmembrane</keyword>